<evidence type="ECO:0000256" key="4">
    <source>
        <dbReference type="ARBA" id="ARBA00022692"/>
    </source>
</evidence>
<keyword evidence="6 8" id="KW-0472">Membrane</keyword>
<evidence type="ECO:0000256" key="8">
    <source>
        <dbReference type="SAM" id="Phobius"/>
    </source>
</evidence>
<dbReference type="RefSeq" id="WP_207341180.1">
    <property type="nucleotide sequence ID" value="NZ_CP074405.1"/>
</dbReference>
<comment type="similarity">
    <text evidence="2">Belongs to the major facilitator superfamily.</text>
</comment>
<feature type="compositionally biased region" description="Acidic residues" evidence="7">
    <location>
        <begin position="211"/>
        <end position="221"/>
    </location>
</feature>
<evidence type="ECO:0000256" key="7">
    <source>
        <dbReference type="SAM" id="MobiDB-lite"/>
    </source>
</evidence>
<dbReference type="InterPro" id="IPR036259">
    <property type="entry name" value="MFS_trans_sf"/>
</dbReference>
<feature type="domain" description="Major facilitator superfamily (MFS) profile" evidence="9">
    <location>
        <begin position="1"/>
        <end position="429"/>
    </location>
</feature>
<dbReference type="EMBL" id="CP074405">
    <property type="protein sequence ID" value="QVI60961.1"/>
    <property type="molecule type" value="Genomic_DNA"/>
</dbReference>
<gene>
    <name evidence="10" type="ORF">KG103_10490</name>
</gene>
<feature type="region of interest" description="Disordered" evidence="7">
    <location>
        <begin position="201"/>
        <end position="245"/>
    </location>
</feature>
<feature type="transmembrane region" description="Helical" evidence="8">
    <location>
        <begin position="150"/>
        <end position="167"/>
    </location>
</feature>
<keyword evidence="3" id="KW-0813">Transport</keyword>
<evidence type="ECO:0000313" key="11">
    <source>
        <dbReference type="Proteomes" id="UP000677804"/>
    </source>
</evidence>
<dbReference type="Pfam" id="PF07690">
    <property type="entry name" value="MFS_1"/>
    <property type="match status" value="1"/>
</dbReference>
<keyword evidence="11" id="KW-1185">Reference proteome</keyword>
<dbReference type="SUPFAM" id="SSF103473">
    <property type="entry name" value="MFS general substrate transporter"/>
    <property type="match status" value="1"/>
</dbReference>
<feature type="transmembrane region" description="Helical" evidence="8">
    <location>
        <begin position="286"/>
        <end position="306"/>
    </location>
</feature>
<dbReference type="Gene3D" id="1.20.1250.20">
    <property type="entry name" value="MFS general substrate transporter like domains"/>
    <property type="match status" value="1"/>
</dbReference>
<dbReference type="InterPro" id="IPR011701">
    <property type="entry name" value="MFS"/>
</dbReference>
<organism evidence="10 11">
    <name type="scientific">Cellulomonas wangleii</name>
    <dbReference type="NCBI Taxonomy" id="2816956"/>
    <lineage>
        <taxon>Bacteria</taxon>
        <taxon>Bacillati</taxon>
        <taxon>Actinomycetota</taxon>
        <taxon>Actinomycetes</taxon>
        <taxon>Micrococcales</taxon>
        <taxon>Cellulomonadaceae</taxon>
        <taxon>Cellulomonas</taxon>
    </lineage>
</organism>
<evidence type="ECO:0000259" key="9">
    <source>
        <dbReference type="PROSITE" id="PS50850"/>
    </source>
</evidence>
<comment type="subcellular location">
    <subcellularLocation>
        <location evidence="1">Cell membrane</location>
        <topology evidence="1">Multi-pass membrane protein</topology>
    </subcellularLocation>
</comment>
<feature type="transmembrane region" description="Helical" evidence="8">
    <location>
        <begin position="173"/>
        <end position="192"/>
    </location>
</feature>
<dbReference type="PANTHER" id="PTHR23514:SF3">
    <property type="entry name" value="BYPASS OF STOP CODON PROTEIN 6"/>
    <property type="match status" value="1"/>
</dbReference>
<feature type="transmembrane region" description="Helical" evidence="8">
    <location>
        <begin position="379"/>
        <end position="398"/>
    </location>
</feature>
<feature type="transmembrane region" description="Helical" evidence="8">
    <location>
        <begin position="55"/>
        <end position="72"/>
    </location>
</feature>
<sequence length="440" mass="43904">MSTPDAPVRPRLVRDRTTVGLYTPYVAWGWVLYSFNPSVPLLADELDISGAQAGLHGTAMAVGSLLASVAVPRSVRAVGRRGTIVVLALLVALGVAGLVLAPSLPWTLTSILVAALGGSGAIAAVQVGLADHTGPAASAAITEANGVGSSVGLIGPLAVGACVTAGWGWRPGVAVAIVLGVVAAVVVARLPVSAALPAVRRRAHPAASEQATDEQATDEQAPDQAPAPVAPAERTATGPPRRAGARRRLRPSALFLVALVAAVALENATTYWAADLVVTRTDAGPGIATATTAGLVAGMSAIRFVTGPLSLRVAPVHVLAASFVVAIGGWAVLWTATDARVALAGLVLAGIGYGAQYPLSIALLLAVTPGHRDRAQAHATLAGALALGVAPFLLGALGDAVGPHLAFLVVPVLAVMGAVTAAAGGRLARRDGPPSVLTRA</sequence>
<feature type="transmembrane region" description="Helical" evidence="8">
    <location>
        <begin position="84"/>
        <end position="104"/>
    </location>
</feature>
<protein>
    <submittedName>
        <fullName evidence="10">MFS transporter</fullName>
    </submittedName>
</protein>
<proteinExistence type="inferred from homology"/>
<evidence type="ECO:0000313" key="10">
    <source>
        <dbReference type="EMBL" id="QVI60961.1"/>
    </source>
</evidence>
<feature type="transmembrane region" description="Helical" evidence="8">
    <location>
        <begin position="342"/>
        <end position="367"/>
    </location>
</feature>
<keyword evidence="4 8" id="KW-0812">Transmembrane</keyword>
<feature type="transmembrane region" description="Helical" evidence="8">
    <location>
        <begin position="19"/>
        <end position="35"/>
    </location>
</feature>
<feature type="compositionally biased region" description="Low complexity" evidence="7">
    <location>
        <begin position="222"/>
        <end position="242"/>
    </location>
</feature>
<dbReference type="PROSITE" id="PS50850">
    <property type="entry name" value="MFS"/>
    <property type="match status" value="1"/>
</dbReference>
<dbReference type="InterPro" id="IPR051788">
    <property type="entry name" value="MFS_Transporter"/>
</dbReference>
<keyword evidence="5 8" id="KW-1133">Transmembrane helix</keyword>
<reference evidence="10 11" key="1">
    <citation type="submission" date="2021-05" db="EMBL/GenBank/DDBJ databases">
        <title>Novel species in genus Cellulomonas.</title>
        <authorList>
            <person name="Zhang G."/>
        </authorList>
    </citation>
    <scope>NUCLEOTIDE SEQUENCE [LARGE SCALE GENOMIC DNA]</scope>
    <source>
        <strain evidence="11">zg-ZUI222</strain>
    </source>
</reference>
<feature type="transmembrane region" description="Helical" evidence="8">
    <location>
        <begin position="110"/>
        <end position="129"/>
    </location>
</feature>
<evidence type="ECO:0000256" key="2">
    <source>
        <dbReference type="ARBA" id="ARBA00008335"/>
    </source>
</evidence>
<dbReference type="PANTHER" id="PTHR23514">
    <property type="entry name" value="BYPASS OF STOP CODON PROTEIN 6"/>
    <property type="match status" value="1"/>
</dbReference>
<dbReference type="InterPro" id="IPR020846">
    <property type="entry name" value="MFS_dom"/>
</dbReference>
<evidence type="ECO:0000256" key="6">
    <source>
        <dbReference type="ARBA" id="ARBA00023136"/>
    </source>
</evidence>
<evidence type="ECO:0000256" key="5">
    <source>
        <dbReference type="ARBA" id="ARBA00022989"/>
    </source>
</evidence>
<evidence type="ECO:0000256" key="3">
    <source>
        <dbReference type="ARBA" id="ARBA00022448"/>
    </source>
</evidence>
<dbReference type="Proteomes" id="UP000677804">
    <property type="component" value="Chromosome"/>
</dbReference>
<name>A0ABX8D1P7_9CELL</name>
<evidence type="ECO:0000256" key="1">
    <source>
        <dbReference type="ARBA" id="ARBA00004651"/>
    </source>
</evidence>
<accession>A0ABX8D1P7</accession>
<feature type="transmembrane region" description="Helical" evidence="8">
    <location>
        <begin position="253"/>
        <end position="274"/>
    </location>
</feature>
<feature type="transmembrane region" description="Helical" evidence="8">
    <location>
        <begin position="318"/>
        <end position="336"/>
    </location>
</feature>
<feature type="transmembrane region" description="Helical" evidence="8">
    <location>
        <begin position="404"/>
        <end position="423"/>
    </location>
</feature>